<reference evidence="2" key="2">
    <citation type="submission" date="2019-02" db="EMBL/GenBank/DDBJ databases">
        <title>Opniocepnalus argus Var Kimnra genome.</title>
        <authorList>
            <person name="Zhou C."/>
            <person name="Xiao S."/>
        </authorList>
    </citation>
    <scope>NUCLEOTIDE SEQUENCE [LARGE SCALE GENOMIC DNA]</scope>
</reference>
<evidence type="ECO:0000313" key="2">
    <source>
        <dbReference type="Proteomes" id="UP000503349"/>
    </source>
</evidence>
<gene>
    <name evidence="1" type="ORF">EXN66_Car008669</name>
</gene>
<proteinExistence type="predicted"/>
<reference evidence="1 2" key="1">
    <citation type="submission" date="2019-02" db="EMBL/GenBank/DDBJ databases">
        <title>Opniocepnalus argus genome.</title>
        <authorList>
            <person name="Zhou C."/>
            <person name="Xiao S."/>
        </authorList>
    </citation>
    <scope>NUCLEOTIDE SEQUENCE [LARGE SCALE GENOMIC DNA]</scope>
    <source>
        <strain evidence="1">OARG1902GOOAL</strain>
        <tissue evidence="1">Muscle</tissue>
    </source>
</reference>
<sequence>MEQSCIKRCQQQYHIITIIVESLGRKRIESVHNYMHLHAICVIPIFSAVISKYTIECFVYGVEKHKFRKKNNVVGQE</sequence>
<keyword evidence="2" id="KW-1185">Reference proteome</keyword>
<protein>
    <submittedName>
        <fullName evidence="1">Uncharacterized protein</fullName>
    </submittedName>
</protein>
<dbReference type="Proteomes" id="UP000503349">
    <property type="component" value="Chromosome 8"/>
</dbReference>
<accession>A0A6G1PS32</accession>
<dbReference type="AlphaFoldDB" id="A0A6G1PS32"/>
<name>A0A6G1PS32_CHAAH</name>
<organism evidence="1 2">
    <name type="scientific">Channa argus</name>
    <name type="common">Northern snakehead</name>
    <name type="synonym">Ophicephalus argus</name>
    <dbReference type="NCBI Taxonomy" id="215402"/>
    <lineage>
        <taxon>Eukaryota</taxon>
        <taxon>Metazoa</taxon>
        <taxon>Chordata</taxon>
        <taxon>Craniata</taxon>
        <taxon>Vertebrata</taxon>
        <taxon>Euteleostomi</taxon>
        <taxon>Actinopterygii</taxon>
        <taxon>Neopterygii</taxon>
        <taxon>Teleostei</taxon>
        <taxon>Neoteleostei</taxon>
        <taxon>Acanthomorphata</taxon>
        <taxon>Anabantaria</taxon>
        <taxon>Anabantiformes</taxon>
        <taxon>Channoidei</taxon>
        <taxon>Channidae</taxon>
        <taxon>Channa</taxon>
    </lineage>
</organism>
<dbReference type="EMBL" id="CM015719">
    <property type="protein sequence ID" value="KAF3692993.1"/>
    <property type="molecule type" value="Genomic_DNA"/>
</dbReference>
<evidence type="ECO:0000313" key="1">
    <source>
        <dbReference type="EMBL" id="KAF3692993.1"/>
    </source>
</evidence>